<feature type="transmembrane region" description="Helical" evidence="6">
    <location>
        <begin position="250"/>
        <end position="270"/>
    </location>
</feature>
<comment type="caution">
    <text evidence="8">The sequence shown here is derived from an EMBL/GenBank/DDBJ whole genome shotgun (WGS) entry which is preliminary data.</text>
</comment>
<dbReference type="Pfam" id="PF07690">
    <property type="entry name" value="MFS_1"/>
    <property type="match status" value="1"/>
</dbReference>
<dbReference type="GO" id="GO:0016020">
    <property type="term" value="C:membrane"/>
    <property type="evidence" value="ECO:0007669"/>
    <property type="project" value="UniProtKB-SubCell"/>
</dbReference>
<dbReference type="PANTHER" id="PTHR43791">
    <property type="entry name" value="PERMEASE-RELATED"/>
    <property type="match status" value="1"/>
</dbReference>
<dbReference type="SUPFAM" id="SSF103473">
    <property type="entry name" value="MFS general substrate transporter"/>
    <property type="match status" value="1"/>
</dbReference>
<evidence type="ECO:0000256" key="1">
    <source>
        <dbReference type="ARBA" id="ARBA00004141"/>
    </source>
</evidence>
<feature type="transmembrane region" description="Helical" evidence="6">
    <location>
        <begin position="50"/>
        <end position="71"/>
    </location>
</feature>
<dbReference type="InterPro" id="IPR011701">
    <property type="entry name" value="MFS"/>
</dbReference>
<feature type="transmembrane region" description="Helical" evidence="6">
    <location>
        <begin position="184"/>
        <end position="207"/>
    </location>
</feature>
<dbReference type="GO" id="GO:0022857">
    <property type="term" value="F:transmembrane transporter activity"/>
    <property type="evidence" value="ECO:0007669"/>
    <property type="project" value="InterPro"/>
</dbReference>
<feature type="domain" description="Major facilitator superfamily (MFS) profile" evidence="7">
    <location>
        <begin position="1"/>
        <end position="391"/>
    </location>
</feature>
<dbReference type="OrthoDB" id="2985014at2759"/>
<dbReference type="Proteomes" id="UP000789405">
    <property type="component" value="Unassembled WGS sequence"/>
</dbReference>
<evidence type="ECO:0000313" key="9">
    <source>
        <dbReference type="Proteomes" id="UP000789405"/>
    </source>
</evidence>
<dbReference type="PROSITE" id="PS50850">
    <property type="entry name" value="MFS"/>
    <property type="match status" value="1"/>
</dbReference>
<evidence type="ECO:0000313" key="8">
    <source>
        <dbReference type="EMBL" id="CAG8754031.1"/>
    </source>
</evidence>
<evidence type="ECO:0000256" key="3">
    <source>
        <dbReference type="ARBA" id="ARBA00022692"/>
    </source>
</evidence>
<dbReference type="PANTHER" id="PTHR43791:SF36">
    <property type="entry name" value="TRANSPORTER, PUTATIVE (AFU_ORTHOLOGUE AFUA_6G08340)-RELATED"/>
    <property type="match status" value="1"/>
</dbReference>
<dbReference type="InterPro" id="IPR036259">
    <property type="entry name" value="MFS_trans_sf"/>
</dbReference>
<evidence type="ECO:0000256" key="4">
    <source>
        <dbReference type="ARBA" id="ARBA00022989"/>
    </source>
</evidence>
<feature type="transmembrane region" description="Helical" evidence="6">
    <location>
        <begin position="282"/>
        <end position="305"/>
    </location>
</feature>
<protein>
    <submittedName>
        <fullName evidence="8">7319_t:CDS:1</fullName>
    </submittedName>
</protein>
<dbReference type="EMBL" id="CAJVPY010015857">
    <property type="protein sequence ID" value="CAG8754031.1"/>
    <property type="molecule type" value="Genomic_DNA"/>
</dbReference>
<dbReference type="Gene3D" id="1.20.1250.20">
    <property type="entry name" value="MFS general substrate transporter like domains"/>
    <property type="match status" value="2"/>
</dbReference>
<proteinExistence type="predicted"/>
<accession>A0A9N9IWY3</accession>
<feature type="transmembrane region" description="Helical" evidence="6">
    <location>
        <begin position="117"/>
        <end position="137"/>
    </location>
</feature>
<feature type="non-terminal residue" evidence="8">
    <location>
        <position position="1"/>
    </location>
</feature>
<organism evidence="8 9">
    <name type="scientific">Dentiscutata erythropus</name>
    <dbReference type="NCBI Taxonomy" id="1348616"/>
    <lineage>
        <taxon>Eukaryota</taxon>
        <taxon>Fungi</taxon>
        <taxon>Fungi incertae sedis</taxon>
        <taxon>Mucoromycota</taxon>
        <taxon>Glomeromycotina</taxon>
        <taxon>Glomeromycetes</taxon>
        <taxon>Diversisporales</taxon>
        <taxon>Gigasporaceae</taxon>
        <taxon>Dentiscutata</taxon>
    </lineage>
</organism>
<evidence type="ECO:0000259" key="7">
    <source>
        <dbReference type="PROSITE" id="PS50850"/>
    </source>
</evidence>
<keyword evidence="9" id="KW-1185">Reference proteome</keyword>
<keyword evidence="4 6" id="KW-1133">Transmembrane helix</keyword>
<feature type="non-terminal residue" evidence="8">
    <location>
        <position position="391"/>
    </location>
</feature>
<feature type="transmembrane region" description="Helical" evidence="6">
    <location>
        <begin position="18"/>
        <end position="38"/>
    </location>
</feature>
<evidence type="ECO:0000256" key="2">
    <source>
        <dbReference type="ARBA" id="ARBA00022448"/>
    </source>
</evidence>
<reference evidence="8" key="1">
    <citation type="submission" date="2021-06" db="EMBL/GenBank/DDBJ databases">
        <authorList>
            <person name="Kallberg Y."/>
            <person name="Tangrot J."/>
            <person name="Rosling A."/>
        </authorList>
    </citation>
    <scope>NUCLEOTIDE SEQUENCE</scope>
    <source>
        <strain evidence="8">MA453B</strain>
    </source>
</reference>
<sequence length="391" mass="43794">HFIGFIIFEIPSNLVTDILGLHVWLPILMICWSITSMTQAACTTVVQLGFVRFLIGTFQAAYPPSIIAYIGSFYSKNELTLRYSLITTLVTIGGALSGFSSYFIVQISDSSLSGFQWLFIIESIPTLIMAIIIVVFLTRGPGNARFFTPEERKFAIERLKSECDPVEIDSDLAKAQVKFAFTDILTYIYTVVLLTTTIPFYALNFYLPTLVSQLGYNDFQAQLMVVPPLIISTIFMLLNSWCSDKYQTKTINALVDFSLSTIALVGMLATRADDPTAQYKRNTMTAIVLTSNQIGGIIGLLIFPATDAPSFIMGSSVCLATVILSAILAIGLKFYLELLNNKRDLTILANHKYKLNDNDLKNNKRIREIAMELVEKEPKYDEVLCDRHLNW</sequence>
<evidence type="ECO:0000256" key="6">
    <source>
        <dbReference type="SAM" id="Phobius"/>
    </source>
</evidence>
<keyword evidence="5 6" id="KW-0472">Membrane</keyword>
<evidence type="ECO:0000256" key="5">
    <source>
        <dbReference type="ARBA" id="ARBA00023136"/>
    </source>
</evidence>
<comment type="subcellular location">
    <subcellularLocation>
        <location evidence="1">Membrane</location>
        <topology evidence="1">Multi-pass membrane protein</topology>
    </subcellularLocation>
</comment>
<keyword evidence="2" id="KW-0813">Transport</keyword>
<name>A0A9N9IWY3_9GLOM</name>
<dbReference type="AlphaFoldDB" id="A0A9N9IWY3"/>
<feature type="transmembrane region" description="Helical" evidence="6">
    <location>
        <begin position="311"/>
        <end position="336"/>
    </location>
</feature>
<feature type="transmembrane region" description="Helical" evidence="6">
    <location>
        <begin position="83"/>
        <end position="105"/>
    </location>
</feature>
<gene>
    <name evidence="8" type="ORF">DERYTH_LOCUS17158</name>
</gene>
<feature type="transmembrane region" description="Helical" evidence="6">
    <location>
        <begin position="219"/>
        <end position="238"/>
    </location>
</feature>
<dbReference type="InterPro" id="IPR020846">
    <property type="entry name" value="MFS_dom"/>
</dbReference>
<keyword evidence="3 6" id="KW-0812">Transmembrane</keyword>